<evidence type="ECO:0000313" key="2">
    <source>
        <dbReference type="Proteomes" id="UP000199045"/>
    </source>
</evidence>
<dbReference type="AlphaFoldDB" id="A0A1G7SRH5"/>
<name>A0A1G7SRH5_CHIFI</name>
<dbReference type="STRING" id="104663.SAMN04488121_103957"/>
<sequence>MIPSIRNTYNSQFTSHQYQDFLSGIAAEAGEAPAFKVAETPVFIPAQLTARLQKACDEIVAVILHPDFKQQTRDAIPHDLKVPHENDHPHFMVIDFAVCRDEEGNLTPKLIELQGFPSLYAFQELMARQFRTHFTIPDTLCNFFNGLNATSYFELLKEVIIGPCEPEEVVLLEVKPREQKTRIDFYYTEHKLGIKVVCITELIQEGKKLYYELDGKRIQIKRIYNRVIFDDLRRQQELLGKHVHLFQELEVEWITHPNWFYRISKYILPFIHSEYAPKSWFLHQLPVIPADLENYVLKPLFSFAGQGVLIDVTQADLDKISDPENWILQHKVQYAPAVETPEGPAYCEIRMMYVWPDSSPLPLLVHNLARISKSKMIGVSQGKLQNWTGGSCAFFEQAL</sequence>
<accession>A0A1G7SRH5</accession>
<dbReference type="SUPFAM" id="SSF56059">
    <property type="entry name" value="Glutathione synthetase ATP-binding domain-like"/>
    <property type="match status" value="1"/>
</dbReference>
<dbReference type="EMBL" id="FNBN01000003">
    <property type="protein sequence ID" value="SDG24880.1"/>
    <property type="molecule type" value="Genomic_DNA"/>
</dbReference>
<dbReference type="OrthoDB" id="108192at2"/>
<evidence type="ECO:0008006" key="3">
    <source>
        <dbReference type="Google" id="ProtNLM"/>
    </source>
</evidence>
<reference evidence="1 2" key="1">
    <citation type="submission" date="2016-10" db="EMBL/GenBank/DDBJ databases">
        <authorList>
            <person name="de Groot N.N."/>
        </authorList>
    </citation>
    <scope>NUCLEOTIDE SEQUENCE [LARGE SCALE GENOMIC DNA]</scope>
    <source>
        <strain evidence="1 2">DSM 527</strain>
    </source>
</reference>
<organism evidence="1 2">
    <name type="scientific">Chitinophaga filiformis</name>
    <name type="common">Myxococcus filiformis</name>
    <name type="synonym">Flexibacter filiformis</name>
    <dbReference type="NCBI Taxonomy" id="104663"/>
    <lineage>
        <taxon>Bacteria</taxon>
        <taxon>Pseudomonadati</taxon>
        <taxon>Bacteroidota</taxon>
        <taxon>Chitinophagia</taxon>
        <taxon>Chitinophagales</taxon>
        <taxon>Chitinophagaceae</taxon>
        <taxon>Chitinophaga</taxon>
    </lineage>
</organism>
<dbReference type="RefSeq" id="WP_089833901.1">
    <property type="nucleotide sequence ID" value="NZ_FNBN01000003.1"/>
</dbReference>
<evidence type="ECO:0000313" key="1">
    <source>
        <dbReference type="EMBL" id="SDG24880.1"/>
    </source>
</evidence>
<proteinExistence type="predicted"/>
<protein>
    <recommendedName>
        <fullName evidence="3">Circularly permuted ATP-grasp type 2</fullName>
    </recommendedName>
</protein>
<dbReference type="Proteomes" id="UP000199045">
    <property type="component" value="Unassembled WGS sequence"/>
</dbReference>
<gene>
    <name evidence="1" type="ORF">SAMN04488121_103957</name>
</gene>